<keyword evidence="2 4" id="KW-0732">Signal</keyword>
<dbReference type="Proteomes" id="UP000837857">
    <property type="component" value="Chromosome 8"/>
</dbReference>
<proteinExistence type="predicted"/>
<organism evidence="5 6">
    <name type="scientific">Iphiclides podalirius</name>
    <name type="common">scarce swallowtail</name>
    <dbReference type="NCBI Taxonomy" id="110791"/>
    <lineage>
        <taxon>Eukaryota</taxon>
        <taxon>Metazoa</taxon>
        <taxon>Ecdysozoa</taxon>
        <taxon>Arthropoda</taxon>
        <taxon>Hexapoda</taxon>
        <taxon>Insecta</taxon>
        <taxon>Pterygota</taxon>
        <taxon>Neoptera</taxon>
        <taxon>Endopterygota</taxon>
        <taxon>Lepidoptera</taxon>
        <taxon>Glossata</taxon>
        <taxon>Ditrysia</taxon>
        <taxon>Papilionoidea</taxon>
        <taxon>Papilionidae</taxon>
        <taxon>Papilioninae</taxon>
        <taxon>Iphiclides</taxon>
    </lineage>
</organism>
<dbReference type="InterPro" id="IPR000618">
    <property type="entry name" value="Insect_cuticle"/>
</dbReference>
<evidence type="ECO:0000256" key="3">
    <source>
        <dbReference type="PROSITE-ProRule" id="PRU00497"/>
    </source>
</evidence>
<evidence type="ECO:0000313" key="6">
    <source>
        <dbReference type="Proteomes" id="UP000837857"/>
    </source>
</evidence>
<feature type="signal peptide" evidence="4">
    <location>
        <begin position="1"/>
        <end position="15"/>
    </location>
</feature>
<gene>
    <name evidence="5" type="ORF">IPOD504_LOCUS16641</name>
</gene>
<dbReference type="PANTHER" id="PTHR10380">
    <property type="entry name" value="CUTICLE PROTEIN"/>
    <property type="match status" value="1"/>
</dbReference>
<dbReference type="InterPro" id="IPR050468">
    <property type="entry name" value="Cuticle_Struct_Prot"/>
</dbReference>
<sequence length="164" mass="17736">MKLIVAFCLLGVAFAAPPPAFYSSDSKNAEILRYDNDNTGFGSYRYEFEQSDGTKQEQQGQVVNEGSENAYLAVKGRFSYVAPDGVVYTVTFEQSDGTKQQQQGELVKKGSNEYLSVKGSFTYIGLDGVTYTVTYTADDNGYRPEIEQGPGGGVPDAVVASMLG</sequence>
<accession>A0ABN8J3J1</accession>
<dbReference type="PANTHER" id="PTHR10380:SF218">
    <property type="entry name" value="ADULT CUTICLE PROTEIN 65AA-RELATED"/>
    <property type="match status" value="1"/>
</dbReference>
<dbReference type="InterPro" id="IPR031311">
    <property type="entry name" value="CHIT_BIND_RR_consensus"/>
</dbReference>
<dbReference type="PROSITE" id="PS51155">
    <property type="entry name" value="CHIT_BIND_RR_2"/>
    <property type="match status" value="1"/>
</dbReference>
<keyword evidence="1 3" id="KW-0193">Cuticle</keyword>
<dbReference type="Pfam" id="PF00379">
    <property type="entry name" value="Chitin_bind_4"/>
    <property type="match status" value="1"/>
</dbReference>
<evidence type="ECO:0000256" key="1">
    <source>
        <dbReference type="ARBA" id="ARBA00022460"/>
    </source>
</evidence>
<protein>
    <submittedName>
        <fullName evidence="5">Uncharacterized protein</fullName>
    </submittedName>
</protein>
<evidence type="ECO:0000256" key="4">
    <source>
        <dbReference type="SAM" id="SignalP"/>
    </source>
</evidence>
<feature type="chain" id="PRO_5045669521" evidence="4">
    <location>
        <begin position="16"/>
        <end position="164"/>
    </location>
</feature>
<feature type="non-terminal residue" evidence="5">
    <location>
        <position position="1"/>
    </location>
</feature>
<keyword evidence="6" id="KW-1185">Reference proteome</keyword>
<evidence type="ECO:0000256" key="2">
    <source>
        <dbReference type="ARBA" id="ARBA00022729"/>
    </source>
</evidence>
<name>A0ABN8J3J1_9NEOP</name>
<dbReference type="EMBL" id="OW152820">
    <property type="protein sequence ID" value="CAH2075265.1"/>
    <property type="molecule type" value="Genomic_DNA"/>
</dbReference>
<reference evidence="5" key="1">
    <citation type="submission" date="2022-03" db="EMBL/GenBank/DDBJ databases">
        <authorList>
            <person name="Martin H S."/>
        </authorList>
    </citation>
    <scope>NUCLEOTIDE SEQUENCE</scope>
</reference>
<dbReference type="PROSITE" id="PS00233">
    <property type="entry name" value="CHIT_BIND_RR_1"/>
    <property type="match status" value="1"/>
</dbReference>
<evidence type="ECO:0000313" key="5">
    <source>
        <dbReference type="EMBL" id="CAH2075265.1"/>
    </source>
</evidence>
<dbReference type="PRINTS" id="PR00947">
    <property type="entry name" value="CUTICLE"/>
</dbReference>